<dbReference type="PANTHER" id="PTHR31591">
    <property type="entry name" value="UPF0613 PROTEIN PB24D3.06C"/>
    <property type="match status" value="1"/>
</dbReference>
<protein>
    <submittedName>
        <fullName evidence="1">ZYBA0S09-03422g1_1</fullName>
    </submittedName>
</protein>
<dbReference type="InterPro" id="IPR029058">
    <property type="entry name" value="AB_hydrolase_fold"/>
</dbReference>
<dbReference type="EMBL" id="HG316462">
    <property type="protein sequence ID" value="CDF91038.1"/>
    <property type="molecule type" value="Genomic_DNA"/>
</dbReference>
<proteinExistence type="predicted"/>
<evidence type="ECO:0000313" key="2">
    <source>
        <dbReference type="Proteomes" id="UP000019375"/>
    </source>
</evidence>
<dbReference type="Proteomes" id="UP000019375">
    <property type="component" value="Unassembled WGS sequence"/>
</dbReference>
<dbReference type="PANTHER" id="PTHR31591:SF1">
    <property type="entry name" value="UPF0613 PROTEIN PB24D3.06C"/>
    <property type="match status" value="1"/>
</dbReference>
<dbReference type="OrthoDB" id="10034502at2759"/>
<dbReference type="SUPFAM" id="SSF53474">
    <property type="entry name" value="alpha/beta-Hydrolases"/>
    <property type="match status" value="1"/>
</dbReference>
<dbReference type="Gene3D" id="3.40.50.1820">
    <property type="entry name" value="alpha/beta hydrolase"/>
    <property type="match status" value="1"/>
</dbReference>
<accession>A0A8J2X9R0</accession>
<keyword evidence="2" id="KW-1185">Reference proteome</keyword>
<organism evidence="1 2">
    <name type="scientific">Zygosaccharomyces bailii (strain CLIB 213 / ATCC 58445 / CBS 680 / BCRC 21525 / NBRC 1098 / NCYC 1416 / NRRL Y-2227)</name>
    <dbReference type="NCBI Taxonomy" id="1333698"/>
    <lineage>
        <taxon>Eukaryota</taxon>
        <taxon>Fungi</taxon>
        <taxon>Dikarya</taxon>
        <taxon>Ascomycota</taxon>
        <taxon>Saccharomycotina</taxon>
        <taxon>Saccharomycetes</taxon>
        <taxon>Saccharomycetales</taxon>
        <taxon>Saccharomycetaceae</taxon>
        <taxon>Zygosaccharomyces</taxon>
    </lineage>
</organism>
<reference evidence="2" key="1">
    <citation type="journal article" date="2013" name="Genome Announc.">
        <title>Genome sequence of the food spoilage yeast Zygosaccharomyces bailii CLIB 213(T).</title>
        <authorList>
            <person name="Galeote V."/>
            <person name="Bigey F."/>
            <person name="Devillers H."/>
            <person name="Neuveglise C."/>
            <person name="Dequin S."/>
        </authorList>
    </citation>
    <scope>NUCLEOTIDE SEQUENCE [LARGE SCALE GENOMIC DNA]</scope>
    <source>
        <strain evidence="2">CLIB 213 / ATCC 58445 / CBS 680 / CCRC 21525 / NBRC 1098 / NCYC 1416 / NRRL Y-2227</strain>
    </source>
</reference>
<sequence>MAYQGVLHKYSSSQVAFEFSPSGCKKVIIVIGGLSDGLLTVEFAPGLATAVRELGFTVIQIQMSSSYKGWGINSLDTDVKEISQLVKYLRSPEGGSRDTVIIMGRSTGSQDVMHYLLRLSDTVEAGILDAPVSDREGQDPAVIEKLNPKAQQMVSEGKGEEILPFQYTKILFATPVTAYRWCSLMVKGGDDDYFSTDLSQEFFTSTFGKLDVPFLVLENENDEYIPKRVDKEALLNRWKVVSKPNCWSKNSGIVKGSTHLVVQPESQADLFRRVTAFLKEFDF</sequence>
<dbReference type="Pfam" id="PF08538">
    <property type="entry name" value="DUF1749"/>
    <property type="match status" value="1"/>
</dbReference>
<gene>
    <name evidence="1" type="ORF">BN860_03422g</name>
</gene>
<dbReference type="AlphaFoldDB" id="A0A8J2X9R0"/>
<name>A0A8J2X9R0_ZYGB2</name>
<dbReference type="InterPro" id="IPR013744">
    <property type="entry name" value="SidJ"/>
</dbReference>
<evidence type="ECO:0000313" key="1">
    <source>
        <dbReference type="EMBL" id="CDF91038.1"/>
    </source>
</evidence>